<dbReference type="Proteomes" id="UP000050280">
    <property type="component" value="Unassembled WGS sequence"/>
</dbReference>
<dbReference type="InterPro" id="IPR036568">
    <property type="entry name" value="GGCT-like_sf"/>
</dbReference>
<evidence type="ECO:0000313" key="2">
    <source>
        <dbReference type="EMBL" id="KPM32325.1"/>
    </source>
</evidence>
<keyword evidence="3" id="KW-1185">Reference proteome</keyword>
<protein>
    <recommendedName>
        <fullName evidence="1">Gamma-glutamylcyclotransferase AIG2-like domain-containing protein</fullName>
    </recommendedName>
</protein>
<dbReference type="SUPFAM" id="SSF110857">
    <property type="entry name" value="Gamma-glutamyl cyclotransferase-like"/>
    <property type="match status" value="1"/>
</dbReference>
<reference evidence="2 3" key="1">
    <citation type="submission" date="2015-09" db="EMBL/GenBank/DDBJ databases">
        <title>Genome sequence of the marine flavobacterium Croceitalea dokdonensis DOKDO 023 that contains proton- and sodium-pumping rhodopsins.</title>
        <authorList>
            <person name="Kwon S.-K."/>
            <person name="Lee H.K."/>
            <person name="Kwak M.-J."/>
            <person name="Kim J.F."/>
        </authorList>
    </citation>
    <scope>NUCLEOTIDE SEQUENCE [LARGE SCALE GENOMIC DNA]</scope>
    <source>
        <strain evidence="2 3">DOKDO 023</strain>
    </source>
</reference>
<proteinExistence type="predicted"/>
<name>A0A0P7AG07_9FLAO</name>
<accession>A0A0P7AG07</accession>
<evidence type="ECO:0000313" key="3">
    <source>
        <dbReference type="Proteomes" id="UP000050280"/>
    </source>
</evidence>
<dbReference type="InterPro" id="IPR013024">
    <property type="entry name" value="GGCT-like"/>
</dbReference>
<evidence type="ECO:0000259" key="1">
    <source>
        <dbReference type="Pfam" id="PF06094"/>
    </source>
</evidence>
<comment type="caution">
    <text evidence="2">The sequence shown here is derived from an EMBL/GenBank/DDBJ whole genome shotgun (WGS) entry which is preliminary data.</text>
</comment>
<dbReference type="CDD" id="cd06661">
    <property type="entry name" value="GGCT_like"/>
    <property type="match status" value="1"/>
</dbReference>
<gene>
    <name evidence="2" type="ORF">I595_1977</name>
</gene>
<dbReference type="Gene3D" id="3.10.490.10">
    <property type="entry name" value="Gamma-glutamyl cyclotransferase-like"/>
    <property type="match status" value="1"/>
</dbReference>
<dbReference type="STRING" id="1300341.I595_1977"/>
<dbReference type="AlphaFoldDB" id="A0A0P7AG07"/>
<organism evidence="2 3">
    <name type="scientific">Croceitalea dokdonensis DOKDO 023</name>
    <dbReference type="NCBI Taxonomy" id="1300341"/>
    <lineage>
        <taxon>Bacteria</taxon>
        <taxon>Pseudomonadati</taxon>
        <taxon>Bacteroidota</taxon>
        <taxon>Flavobacteriia</taxon>
        <taxon>Flavobacteriales</taxon>
        <taxon>Flavobacteriaceae</taxon>
        <taxon>Croceitalea</taxon>
    </lineage>
</organism>
<sequence>MDKYPTIEFTGKETDKVKGILYEVSNLDLHHIDLYESLAYARKQVVLVSGANAWVYIPNLG</sequence>
<dbReference type="EMBL" id="LDJX01000003">
    <property type="protein sequence ID" value="KPM32325.1"/>
    <property type="molecule type" value="Genomic_DNA"/>
</dbReference>
<dbReference type="Pfam" id="PF06094">
    <property type="entry name" value="GGACT"/>
    <property type="match status" value="1"/>
</dbReference>
<dbReference type="InterPro" id="IPR009288">
    <property type="entry name" value="AIG2-like_dom"/>
</dbReference>
<feature type="domain" description="Gamma-glutamylcyclotransferase AIG2-like" evidence="1">
    <location>
        <begin position="3"/>
        <end position="58"/>
    </location>
</feature>